<dbReference type="KEGG" id="foc:127752359"/>
<dbReference type="RefSeq" id="XP_052133520.1">
    <property type="nucleotide sequence ID" value="XM_052277560.1"/>
</dbReference>
<keyword evidence="1" id="KW-0472">Membrane</keyword>
<dbReference type="OrthoDB" id="6625921at2759"/>
<evidence type="ECO:0000313" key="3">
    <source>
        <dbReference type="RefSeq" id="XP_052133520.1"/>
    </source>
</evidence>
<accession>A0A9C6XCG5</accession>
<keyword evidence="2" id="KW-1185">Reference proteome</keyword>
<gene>
    <name evidence="3" type="primary">LOC127752359</name>
</gene>
<evidence type="ECO:0000256" key="1">
    <source>
        <dbReference type="SAM" id="Phobius"/>
    </source>
</evidence>
<feature type="transmembrane region" description="Helical" evidence="1">
    <location>
        <begin position="84"/>
        <end position="106"/>
    </location>
</feature>
<reference evidence="3" key="1">
    <citation type="submission" date="2025-08" db="UniProtKB">
        <authorList>
            <consortium name="RefSeq"/>
        </authorList>
    </citation>
    <scope>IDENTIFICATION</scope>
    <source>
        <tissue evidence="3">Whole organism</tissue>
    </source>
</reference>
<protein>
    <submittedName>
        <fullName evidence="3">Gustatory and odorant receptor 21a-like</fullName>
    </submittedName>
</protein>
<dbReference type="GeneID" id="127752359"/>
<dbReference type="AlphaFoldDB" id="A0A9C6XCG5"/>
<proteinExistence type="predicted"/>
<sequence length="216" mass="23770">MSISVPQYQLWRVLPIMQYNAFIMGVPALWWCLCQALAQASATLAATLVEVPVNRAAVRAHGALWVQLNDNLIALGARWGHTKYFLMLLLFVEWVIAAFTVMSEFLTNEDANFIVLLSHIALFSGSMLFISCSGAQRALDGVGRCSLRALLRLPISRMDEKVATEVALVLTSIQAASKEEVLVNGFIGYNRATLVTFLKNTATYLVVLVQFASTLA</sequence>
<dbReference type="Proteomes" id="UP000504606">
    <property type="component" value="Unplaced"/>
</dbReference>
<evidence type="ECO:0000313" key="2">
    <source>
        <dbReference type="Proteomes" id="UP000504606"/>
    </source>
</evidence>
<organism evidence="2 3">
    <name type="scientific">Frankliniella occidentalis</name>
    <name type="common">Western flower thrips</name>
    <name type="synonym">Euthrips occidentalis</name>
    <dbReference type="NCBI Taxonomy" id="133901"/>
    <lineage>
        <taxon>Eukaryota</taxon>
        <taxon>Metazoa</taxon>
        <taxon>Ecdysozoa</taxon>
        <taxon>Arthropoda</taxon>
        <taxon>Hexapoda</taxon>
        <taxon>Insecta</taxon>
        <taxon>Pterygota</taxon>
        <taxon>Neoptera</taxon>
        <taxon>Paraneoptera</taxon>
        <taxon>Thysanoptera</taxon>
        <taxon>Terebrantia</taxon>
        <taxon>Thripoidea</taxon>
        <taxon>Thripidae</taxon>
        <taxon>Frankliniella</taxon>
    </lineage>
</organism>
<name>A0A9C6XCG5_FRAOC</name>
<keyword evidence="1" id="KW-0812">Transmembrane</keyword>
<feature type="transmembrane region" description="Helical" evidence="1">
    <location>
        <begin position="113"/>
        <end position="130"/>
    </location>
</feature>
<keyword evidence="1" id="KW-1133">Transmembrane helix</keyword>